<dbReference type="InterPro" id="IPR058240">
    <property type="entry name" value="rSAM_sf"/>
</dbReference>
<dbReference type="PIRSF" id="PIRSF004911">
    <property type="entry name" value="DUF160"/>
    <property type="match status" value="1"/>
</dbReference>
<dbReference type="NCBIfam" id="TIGR00238">
    <property type="entry name" value="KamA family radical SAM protein"/>
    <property type="match status" value="1"/>
</dbReference>
<evidence type="ECO:0000313" key="18">
    <source>
        <dbReference type="Proteomes" id="UP000515909"/>
    </source>
</evidence>
<dbReference type="PANTHER" id="PTHR30538:SF1">
    <property type="entry name" value="L-LYSINE 2,3-AMINOMUTASE"/>
    <property type="match status" value="1"/>
</dbReference>
<feature type="binding site" evidence="14">
    <location>
        <position position="126"/>
    </location>
    <ligand>
        <name>[4Fe-4S] cluster</name>
        <dbReference type="ChEBI" id="CHEBI:49883"/>
        <note>4Fe-4S-S-AdoMet</note>
    </ligand>
</feature>
<keyword evidence="7 14" id="KW-0004">4Fe-4S</keyword>
<dbReference type="Pfam" id="PF04055">
    <property type="entry name" value="Radical_SAM"/>
    <property type="match status" value="1"/>
</dbReference>
<evidence type="ECO:0000259" key="16">
    <source>
        <dbReference type="PROSITE" id="PS51918"/>
    </source>
</evidence>
<dbReference type="SUPFAM" id="SSF102114">
    <property type="entry name" value="Radical SAM enzymes"/>
    <property type="match status" value="1"/>
</dbReference>
<feature type="modified residue" description="N6-(pyridoxal phosphate)lysine" evidence="15">
    <location>
        <position position="338"/>
    </location>
</feature>
<feature type="domain" description="Radical SAM core" evidence="16">
    <location>
        <begin position="112"/>
        <end position="324"/>
    </location>
</feature>
<evidence type="ECO:0000256" key="11">
    <source>
        <dbReference type="ARBA" id="ARBA00023004"/>
    </source>
</evidence>
<dbReference type="GO" id="GO:0051539">
    <property type="term" value="F:4 iron, 4 sulfur cluster binding"/>
    <property type="evidence" value="ECO:0007669"/>
    <property type="project" value="UniProtKB-KW"/>
</dbReference>
<keyword evidence="12 14" id="KW-0411">Iron-sulfur</keyword>
<keyword evidence="8" id="KW-0949">S-adenosyl-L-methionine</keyword>
<comment type="cofactor">
    <cofactor evidence="2 15">
        <name>pyridoxal 5'-phosphate</name>
        <dbReference type="ChEBI" id="CHEBI:597326"/>
    </cofactor>
</comment>
<dbReference type="SFLD" id="SFLDS00029">
    <property type="entry name" value="Radical_SAM"/>
    <property type="match status" value="1"/>
</dbReference>
<dbReference type="InterPro" id="IPR025895">
    <property type="entry name" value="LAM_C_dom"/>
</dbReference>
<comment type="catalytic activity">
    <reaction evidence="1">
        <text>L-lysine = (3S)-3,6-diaminohexanoate</text>
        <dbReference type="Rhea" id="RHEA:19177"/>
        <dbReference type="ChEBI" id="CHEBI:32551"/>
        <dbReference type="ChEBI" id="CHEBI:57434"/>
        <dbReference type="EC" id="5.4.3.2"/>
    </reaction>
</comment>
<evidence type="ECO:0000256" key="13">
    <source>
        <dbReference type="ARBA" id="ARBA00023235"/>
    </source>
</evidence>
<feature type="binding site" evidence="14">
    <location>
        <position position="130"/>
    </location>
    <ligand>
        <name>[4Fe-4S] cluster</name>
        <dbReference type="ChEBI" id="CHEBI:49883"/>
        <note>4Fe-4S-S-AdoMet</note>
    </ligand>
</feature>
<dbReference type="Gene3D" id="6.10.140.1170">
    <property type="match status" value="1"/>
</dbReference>
<gene>
    <name evidence="17" type="ORF">HCR03_00310</name>
</gene>
<dbReference type="InterPro" id="IPR007197">
    <property type="entry name" value="rSAM"/>
</dbReference>
<evidence type="ECO:0000256" key="4">
    <source>
        <dbReference type="ARBA" id="ARBA00008703"/>
    </source>
</evidence>
<protein>
    <recommendedName>
        <fullName evidence="6">L-lysine 2,3-aminomutase</fullName>
        <ecNumber evidence="5">5.4.3.2</ecNumber>
    </recommendedName>
</protein>
<dbReference type="InterPro" id="IPR022459">
    <property type="entry name" value="Lysine_aminomutase"/>
</dbReference>
<feature type="binding site" evidence="14">
    <location>
        <position position="133"/>
    </location>
    <ligand>
        <name>[4Fe-4S] cluster</name>
        <dbReference type="ChEBI" id="CHEBI:49883"/>
        <note>4Fe-4S-S-AdoMet</note>
    </ligand>
</feature>
<dbReference type="GO" id="GO:0046872">
    <property type="term" value="F:metal ion binding"/>
    <property type="evidence" value="ECO:0007669"/>
    <property type="project" value="UniProtKB-KW"/>
</dbReference>
<evidence type="ECO:0000256" key="5">
    <source>
        <dbReference type="ARBA" id="ARBA00012144"/>
    </source>
</evidence>
<dbReference type="SFLD" id="SFLDF00283">
    <property type="entry name" value="L-lysine_2_3-aminomutase_(LAM"/>
    <property type="match status" value="1"/>
</dbReference>
<evidence type="ECO:0000256" key="14">
    <source>
        <dbReference type="PIRSR" id="PIRSR004911-1"/>
    </source>
</evidence>
<evidence type="ECO:0000256" key="10">
    <source>
        <dbReference type="ARBA" id="ARBA00022898"/>
    </source>
</evidence>
<dbReference type="InterPro" id="IPR003739">
    <property type="entry name" value="Lys_aminomutase/Glu_NH3_mut"/>
</dbReference>
<evidence type="ECO:0000256" key="9">
    <source>
        <dbReference type="ARBA" id="ARBA00022723"/>
    </source>
</evidence>
<dbReference type="PROSITE" id="PS51918">
    <property type="entry name" value="RADICAL_SAM"/>
    <property type="match status" value="1"/>
</dbReference>
<proteinExistence type="inferred from homology"/>
<organism evidence="17 18">
    <name type="scientific">Caproicibacter fermentans</name>
    <dbReference type="NCBI Taxonomy" id="2576756"/>
    <lineage>
        <taxon>Bacteria</taxon>
        <taxon>Bacillati</taxon>
        <taxon>Bacillota</taxon>
        <taxon>Clostridia</taxon>
        <taxon>Eubacteriales</taxon>
        <taxon>Acutalibacteraceae</taxon>
        <taxon>Caproicibacter</taxon>
    </lineage>
</organism>
<keyword evidence="9 14" id="KW-0479">Metal-binding</keyword>
<evidence type="ECO:0000313" key="17">
    <source>
        <dbReference type="EMBL" id="QNK42455.1"/>
    </source>
</evidence>
<dbReference type="CDD" id="cd01335">
    <property type="entry name" value="Radical_SAM"/>
    <property type="match status" value="1"/>
</dbReference>
<evidence type="ECO:0000256" key="7">
    <source>
        <dbReference type="ARBA" id="ARBA00022485"/>
    </source>
</evidence>
<dbReference type="KEGG" id="cfem:HCR03_00310"/>
<evidence type="ECO:0000256" key="3">
    <source>
        <dbReference type="ARBA" id="ARBA00001966"/>
    </source>
</evidence>
<dbReference type="Proteomes" id="UP000515909">
    <property type="component" value="Chromosome"/>
</dbReference>
<dbReference type="SFLD" id="SFLDG01070">
    <property type="entry name" value="PLP-dependent"/>
    <property type="match status" value="1"/>
</dbReference>
<evidence type="ECO:0000256" key="2">
    <source>
        <dbReference type="ARBA" id="ARBA00001933"/>
    </source>
</evidence>
<evidence type="ECO:0000256" key="8">
    <source>
        <dbReference type="ARBA" id="ARBA00022691"/>
    </source>
</evidence>
<dbReference type="Gene3D" id="3.20.20.70">
    <property type="entry name" value="Aldolase class I"/>
    <property type="match status" value="1"/>
</dbReference>
<keyword evidence="10 15" id="KW-0663">Pyridoxal phosphate</keyword>
<accession>A0A7G8TFR4</accession>
<evidence type="ECO:0000256" key="1">
    <source>
        <dbReference type="ARBA" id="ARBA00000911"/>
    </source>
</evidence>
<keyword evidence="13" id="KW-0413">Isomerase</keyword>
<dbReference type="InterPro" id="IPR013785">
    <property type="entry name" value="Aldolase_TIM"/>
</dbReference>
<dbReference type="GO" id="GO:0050066">
    <property type="term" value="F:L-lysine 2,3-aminomutase activity"/>
    <property type="evidence" value="ECO:0007669"/>
    <property type="project" value="UniProtKB-EC"/>
</dbReference>
<dbReference type="Pfam" id="PF12544">
    <property type="entry name" value="LAM_C"/>
    <property type="match status" value="1"/>
</dbReference>
<comment type="cofactor">
    <cofactor evidence="3">
        <name>[4Fe-4S] cluster</name>
        <dbReference type="ChEBI" id="CHEBI:49883"/>
    </cofactor>
</comment>
<evidence type="ECO:0000256" key="6">
    <source>
        <dbReference type="ARBA" id="ARBA00022363"/>
    </source>
</evidence>
<dbReference type="EC" id="5.4.3.2" evidence="5"/>
<name>A0A7G8TFR4_9FIRM</name>
<dbReference type="PANTHER" id="PTHR30538">
    <property type="entry name" value="LYSINE 2,3-AMINOMUTASE-RELATED"/>
    <property type="match status" value="1"/>
</dbReference>
<keyword evidence="11" id="KW-0408">Iron</keyword>
<dbReference type="AlphaFoldDB" id="A0A7G8TFR4"/>
<comment type="similarity">
    <text evidence="4">Belongs to the radical SAM superfamily. KamA family.</text>
</comment>
<reference evidence="17 18" key="1">
    <citation type="submission" date="2020-08" db="EMBL/GenBank/DDBJ databases">
        <title>The isolate Caproiciproducens sp. 7D4C2 produces n-caproate at mildly acidic conditions from hexoses: genome and rBOX comparison with related strains and chain-elongating bacteria.</title>
        <authorList>
            <person name="Esquivel-Elizondo S."/>
            <person name="Bagci C."/>
            <person name="Temovska M."/>
            <person name="Jeon B.S."/>
            <person name="Bessarab I."/>
            <person name="Williams R.B.H."/>
            <person name="Huson D.H."/>
            <person name="Angenent L.T."/>
        </authorList>
    </citation>
    <scope>NUCLEOTIDE SEQUENCE [LARGE SCALE GENOMIC DNA]</scope>
    <source>
        <strain evidence="17 18">7D4C2</strain>
    </source>
</reference>
<evidence type="ECO:0000256" key="15">
    <source>
        <dbReference type="PIRSR" id="PIRSR603739-50"/>
    </source>
</evidence>
<sequence length="371" mass="42697">MNSYHNAGPWSGVAAEQWNDWKWQMHNRITTAEQLAKVVPLPDKEQAEIEQCLRRFRMAITPYYASLIDPNQPDSPIRKQAVPSIRELQVDPCDQTDPLCEDRYSPENGLVHRYPDRVLFLLTHQCSMYCRHCTRRRMVGCEDFSLGADDLDKAFGYIERHQEVRDVLLSGGDPFVLSDEWLEKVIQRLRSIPHVEIIRIGTRTPVVLPMRITDHLLSMLKKYQPIWINTHFNHPDEITPDSARACEKIVDAGIPLGNQSVLLRGVNDRRDTLIRLFTGLVQIRVRPYYLYQCDLSSGIGHFRTPVAEGIEIMKQIRGNISGFAVPEFVIDLPGGGGKTPVSMDYILHMDNRETVMENFEGKQYRYPNPLL</sequence>
<evidence type="ECO:0000256" key="12">
    <source>
        <dbReference type="ARBA" id="ARBA00023014"/>
    </source>
</evidence>
<dbReference type="EMBL" id="CP060286">
    <property type="protein sequence ID" value="QNK42455.1"/>
    <property type="molecule type" value="Genomic_DNA"/>
</dbReference>